<protein>
    <recommendedName>
        <fullName evidence="4">F-box associated domain-containing protein</fullName>
    </recommendedName>
</protein>
<feature type="coiled-coil region" evidence="1">
    <location>
        <begin position="319"/>
        <end position="349"/>
    </location>
</feature>
<dbReference type="HOGENOM" id="CLU_044397_2_1_1"/>
<accession>E3NKX1</accession>
<dbReference type="InParanoid" id="E3NKX1"/>
<evidence type="ECO:0000313" key="2">
    <source>
        <dbReference type="EMBL" id="EFP03741.1"/>
    </source>
</evidence>
<sequence length="353" mass="41873">MEGQREIRSFPIQKLPYLVTSRIIRLMESWEQENHFRFFSCGTASQETGIGRFVTLEEVSKWLKPTETNQLEIIVGLLEKFVSIIPQSFMEVHLNLPEMRTMSIQNVFFHPIIRNCEAVIIIGGKEISSEDLNFILDTASCLRHLRIEDTSTPPYGYFHEKIFELKTFECHTYDWMCIESLFTLKNHGKLSIGKNRFSYADLNRFLKFWVHCEVDMFDRYLHIDMEEDIAEDELFDGITRLNSNRFGLPAYLIKADSNHQQRRKLILCIWYQKRTLKLGAWLPDDRWPIEVEGDKTFQGEYDALIAVERRMELEQILKENRGEEILNEIRELNEQLEELQEESMFTITECIEF</sequence>
<evidence type="ECO:0000313" key="3">
    <source>
        <dbReference type="Proteomes" id="UP000008281"/>
    </source>
</evidence>
<dbReference type="AlphaFoldDB" id="E3NKX1"/>
<name>E3NKX1_CAERE</name>
<evidence type="ECO:0008006" key="4">
    <source>
        <dbReference type="Google" id="ProtNLM"/>
    </source>
</evidence>
<organism evidence="3">
    <name type="scientific">Caenorhabditis remanei</name>
    <name type="common">Caenorhabditis vulgaris</name>
    <dbReference type="NCBI Taxonomy" id="31234"/>
    <lineage>
        <taxon>Eukaryota</taxon>
        <taxon>Metazoa</taxon>
        <taxon>Ecdysozoa</taxon>
        <taxon>Nematoda</taxon>
        <taxon>Chromadorea</taxon>
        <taxon>Rhabditida</taxon>
        <taxon>Rhabditina</taxon>
        <taxon>Rhabditomorpha</taxon>
        <taxon>Rhabditoidea</taxon>
        <taxon>Rhabditidae</taxon>
        <taxon>Peloderinae</taxon>
        <taxon>Caenorhabditis</taxon>
    </lineage>
</organism>
<dbReference type="PANTHER" id="PTHR21503">
    <property type="entry name" value="F-BOX-CONTAINING HYPOTHETICAL PROTEIN C.ELEGANS"/>
    <property type="match status" value="1"/>
</dbReference>
<dbReference type="PANTHER" id="PTHR21503:SF8">
    <property type="entry name" value="F-BOX ASSOCIATED DOMAIN-CONTAINING PROTEIN-RELATED"/>
    <property type="match status" value="1"/>
</dbReference>
<proteinExistence type="predicted"/>
<dbReference type="Proteomes" id="UP000008281">
    <property type="component" value="Unassembled WGS sequence"/>
</dbReference>
<keyword evidence="1" id="KW-0175">Coiled coil</keyword>
<keyword evidence="3" id="KW-1185">Reference proteome</keyword>
<dbReference type="EMBL" id="DS268841">
    <property type="protein sequence ID" value="EFP03741.1"/>
    <property type="molecule type" value="Genomic_DNA"/>
</dbReference>
<reference evidence="2" key="1">
    <citation type="submission" date="2007-07" db="EMBL/GenBank/DDBJ databases">
        <title>PCAP assembly of the Caenorhabditis remanei genome.</title>
        <authorList>
            <consortium name="The Caenorhabditis remanei Sequencing Consortium"/>
            <person name="Wilson R.K."/>
        </authorList>
    </citation>
    <scope>NUCLEOTIDE SEQUENCE [LARGE SCALE GENOMIC DNA]</scope>
    <source>
        <strain evidence="2">PB4641</strain>
    </source>
</reference>
<evidence type="ECO:0000256" key="1">
    <source>
        <dbReference type="SAM" id="Coils"/>
    </source>
</evidence>
<gene>
    <name evidence="2" type="ORF">CRE_21009</name>
</gene>